<sequence>MTRTFALLSILAVLGPCSLCAQTIPPKMTITDPASYVNVFIGTTGGGHVFPGATVPHGMVKVGLDTDSPENQAGYDGDATYGATGFSQLHDSGTGGGASLSNFKLWPLPECSSFEDCTVSMDSRTVPRKTRPNGSPDDFGSPGYFATNLSTEVRVELTASRRTALHRYTFPASSRKPRIVVDITRDALNSNTEPVVNVDPRSGRVMGGARFAASFGPGRYNAYTCVDFKGEGYDIPSISEYGVYLGDHPEKYSTTFTQLYSGFNSEMGALIGFPPSSNTTHQPTTILARVGVSFISSAQACANAESEIPDFDFDRTWAASRKAWNELLGRVQVDTQGVDEDTVKLFYSSLYRTHIVPADYTDENPHWNSTEPYYDSFYCNWDTYRTLYPLFSLHDPAEFARIVRGMIDIQQHEGWIPEGRGATVPLYIQGGSDGDPILAEFFVKFHEQAGALNISADALYDALVADAEKQPADWDLRGRQADTWKQYNYIPSDIHAPGGTNTKQVSRTLEYAFDDFSIAQVANILNKTDDFIKYSRRASNFLNVWNANVSLPGHPEIKGMMQPRLASGKWSYTDPRHCSTNDPDHATCYLDAINKDGFYESSPMVYSQYVPQDTAKLIEMQGGKESFLKRLDLIFEEGYFDVNNEPSQQIPFMYHYANRPGLSTQRSREIIAQSYTTEVSGLPGNDDSGAMGSYAVFYLAGMYPLPAARQFLLSSPYFPKISFFNPVLNTTTTFKANGFKGNPKDGKGGKVFVKSVRIDGTPWKSNCYVEWDIFLKGSTVELELTDDINVTCGDAVDALPPSLSTGGYDQSATIAPILNHNFSMHDHRGYVGSWQGDLYLLKGRAAILCICALVVVAVPVYRYANRRFYRTLDI</sequence>
<accession>A0ACB8BP46</accession>
<name>A0ACB8BP46_9AGAM</name>
<keyword evidence="2" id="KW-1185">Reference proteome</keyword>
<reference evidence="1" key="1">
    <citation type="journal article" date="2021" name="New Phytol.">
        <title>Evolutionary innovations through gain and loss of genes in the ectomycorrhizal Boletales.</title>
        <authorList>
            <person name="Wu G."/>
            <person name="Miyauchi S."/>
            <person name="Morin E."/>
            <person name="Kuo A."/>
            <person name="Drula E."/>
            <person name="Varga T."/>
            <person name="Kohler A."/>
            <person name="Feng B."/>
            <person name="Cao Y."/>
            <person name="Lipzen A."/>
            <person name="Daum C."/>
            <person name="Hundley H."/>
            <person name="Pangilinan J."/>
            <person name="Johnson J."/>
            <person name="Barry K."/>
            <person name="LaButti K."/>
            <person name="Ng V."/>
            <person name="Ahrendt S."/>
            <person name="Min B."/>
            <person name="Choi I.G."/>
            <person name="Park H."/>
            <person name="Plett J.M."/>
            <person name="Magnuson J."/>
            <person name="Spatafora J.W."/>
            <person name="Nagy L.G."/>
            <person name="Henrissat B."/>
            <person name="Grigoriev I.V."/>
            <person name="Yang Z.L."/>
            <person name="Xu J."/>
            <person name="Martin F.M."/>
        </authorList>
    </citation>
    <scope>NUCLEOTIDE SEQUENCE</scope>
    <source>
        <strain evidence="1">KUC20120723A-06</strain>
    </source>
</reference>
<dbReference type="Proteomes" id="UP000790709">
    <property type="component" value="Unassembled WGS sequence"/>
</dbReference>
<proteinExistence type="predicted"/>
<dbReference type="EMBL" id="MU266367">
    <property type="protein sequence ID" value="KAH7927414.1"/>
    <property type="molecule type" value="Genomic_DNA"/>
</dbReference>
<organism evidence="1 2">
    <name type="scientific">Leucogyrophana mollusca</name>
    <dbReference type="NCBI Taxonomy" id="85980"/>
    <lineage>
        <taxon>Eukaryota</taxon>
        <taxon>Fungi</taxon>
        <taxon>Dikarya</taxon>
        <taxon>Basidiomycota</taxon>
        <taxon>Agaricomycotina</taxon>
        <taxon>Agaricomycetes</taxon>
        <taxon>Agaricomycetidae</taxon>
        <taxon>Boletales</taxon>
        <taxon>Boletales incertae sedis</taxon>
        <taxon>Leucogyrophana</taxon>
    </lineage>
</organism>
<gene>
    <name evidence="1" type="ORF">BV22DRAFT_1061137</name>
</gene>
<evidence type="ECO:0000313" key="2">
    <source>
        <dbReference type="Proteomes" id="UP000790709"/>
    </source>
</evidence>
<evidence type="ECO:0000313" key="1">
    <source>
        <dbReference type="EMBL" id="KAH7927414.1"/>
    </source>
</evidence>
<protein>
    <submittedName>
        <fullName evidence="1">Glycoside hydrolase family 92 protein</fullName>
    </submittedName>
</protein>
<comment type="caution">
    <text evidence="1">The sequence shown here is derived from an EMBL/GenBank/DDBJ whole genome shotgun (WGS) entry which is preliminary data.</text>
</comment>
<keyword evidence="1" id="KW-0378">Hydrolase</keyword>